<dbReference type="Proteomes" id="UP000004949">
    <property type="component" value="Unassembled WGS sequence"/>
</dbReference>
<reference evidence="1 2" key="1">
    <citation type="submission" date="2011-10" db="EMBL/GenBank/DDBJ databases">
        <title>Genome sequence of Gluconobacter morbifer G707, isolated from Drosophila gut.</title>
        <authorList>
            <person name="Lee W.-J."/>
            <person name="Kim E.-K."/>
        </authorList>
    </citation>
    <scope>NUCLEOTIDE SEQUENCE [LARGE SCALE GENOMIC DNA]</scope>
    <source>
        <strain evidence="1 2">G707</strain>
    </source>
</reference>
<sequence>MLRRTPSLPGHGGQESLSAVMRDKIPGLLLKKHLESRLPYAMPDV</sequence>
<dbReference type="EMBL" id="AGQV01000001">
    <property type="protein sequence ID" value="EHH69590.1"/>
    <property type="molecule type" value="Genomic_DNA"/>
</dbReference>
<evidence type="ECO:0000313" key="2">
    <source>
        <dbReference type="Proteomes" id="UP000004949"/>
    </source>
</evidence>
<protein>
    <submittedName>
        <fullName evidence="1">Uncharacterized protein</fullName>
    </submittedName>
</protein>
<organism evidence="1 2">
    <name type="scientific">Gluconobacter morbifer G707</name>
    <dbReference type="NCBI Taxonomy" id="1088869"/>
    <lineage>
        <taxon>Bacteria</taxon>
        <taxon>Pseudomonadati</taxon>
        <taxon>Pseudomonadota</taxon>
        <taxon>Alphaproteobacteria</taxon>
        <taxon>Acetobacterales</taxon>
        <taxon>Acetobacteraceae</taxon>
        <taxon>Gluconobacter</taxon>
    </lineage>
</organism>
<dbReference type="STRING" id="1088869.GMO_08980"/>
<comment type="caution">
    <text evidence="1">The sequence shown here is derived from an EMBL/GenBank/DDBJ whole genome shotgun (WGS) entry which is preliminary data.</text>
</comment>
<evidence type="ECO:0000313" key="1">
    <source>
        <dbReference type="EMBL" id="EHH69590.1"/>
    </source>
</evidence>
<keyword evidence="2" id="KW-1185">Reference proteome</keyword>
<gene>
    <name evidence="1" type="ORF">GMO_08980</name>
</gene>
<dbReference type="AlphaFoldDB" id="G6XHD2"/>
<proteinExistence type="predicted"/>
<name>G6XHD2_9PROT</name>
<accession>G6XHD2</accession>